<evidence type="ECO:0000259" key="9">
    <source>
        <dbReference type="Pfam" id="PF00218"/>
    </source>
</evidence>
<dbReference type="EC" id="4.1.1.48" evidence="3"/>
<proteinExistence type="predicted"/>
<dbReference type="InterPro" id="IPR013785">
    <property type="entry name" value="Aldolase_TIM"/>
</dbReference>
<keyword evidence="7" id="KW-0057">Aromatic amino acid biosynthesis</keyword>
<dbReference type="Pfam" id="PF00218">
    <property type="entry name" value="IGPS"/>
    <property type="match status" value="1"/>
</dbReference>
<dbReference type="EMBL" id="UINC01105824">
    <property type="protein sequence ID" value="SVC70056.1"/>
    <property type="molecule type" value="Genomic_DNA"/>
</dbReference>
<dbReference type="PANTHER" id="PTHR22854">
    <property type="entry name" value="TRYPTOPHAN BIOSYNTHESIS PROTEIN"/>
    <property type="match status" value="1"/>
</dbReference>
<evidence type="ECO:0000256" key="7">
    <source>
        <dbReference type="ARBA" id="ARBA00023141"/>
    </source>
</evidence>
<dbReference type="InterPro" id="IPR013798">
    <property type="entry name" value="Indole-3-glycerol_P_synth_dom"/>
</dbReference>
<keyword evidence="8" id="KW-0456">Lyase</keyword>
<protein>
    <recommendedName>
        <fullName evidence="3">indole-3-glycerol-phosphate synthase</fullName>
        <ecNumber evidence="3">4.1.1.48</ecNumber>
    </recommendedName>
</protein>
<reference evidence="10" key="1">
    <citation type="submission" date="2018-05" db="EMBL/GenBank/DDBJ databases">
        <authorList>
            <person name="Lanie J.A."/>
            <person name="Ng W.-L."/>
            <person name="Kazmierczak K.M."/>
            <person name="Andrzejewski T.M."/>
            <person name="Davidsen T.M."/>
            <person name="Wayne K.J."/>
            <person name="Tettelin H."/>
            <person name="Glass J.I."/>
            <person name="Rusch D."/>
            <person name="Podicherti R."/>
            <person name="Tsui H.-C.T."/>
            <person name="Winkler M.E."/>
        </authorList>
    </citation>
    <scope>NUCLEOTIDE SEQUENCE</scope>
</reference>
<keyword evidence="6" id="KW-0822">Tryptophan biosynthesis</keyword>
<organism evidence="10">
    <name type="scientific">marine metagenome</name>
    <dbReference type="NCBI Taxonomy" id="408172"/>
    <lineage>
        <taxon>unclassified sequences</taxon>
        <taxon>metagenomes</taxon>
        <taxon>ecological metagenomes</taxon>
    </lineage>
</organism>
<dbReference type="GO" id="GO:0004425">
    <property type="term" value="F:indole-3-glycerol-phosphate synthase activity"/>
    <property type="evidence" value="ECO:0007669"/>
    <property type="project" value="UniProtKB-EC"/>
</dbReference>
<name>A0A382P9V9_9ZZZZ</name>
<dbReference type="GO" id="GO:0004640">
    <property type="term" value="F:phosphoribosylanthranilate isomerase activity"/>
    <property type="evidence" value="ECO:0007669"/>
    <property type="project" value="TreeGrafter"/>
</dbReference>
<gene>
    <name evidence="10" type="ORF">METZ01_LOCUS322910</name>
</gene>
<evidence type="ECO:0000256" key="8">
    <source>
        <dbReference type="ARBA" id="ARBA00023239"/>
    </source>
</evidence>
<accession>A0A382P9V9</accession>
<evidence type="ECO:0000256" key="6">
    <source>
        <dbReference type="ARBA" id="ARBA00022822"/>
    </source>
</evidence>
<dbReference type="Gene3D" id="3.20.20.70">
    <property type="entry name" value="Aldolase class I"/>
    <property type="match status" value="1"/>
</dbReference>
<keyword evidence="5" id="KW-0210">Decarboxylase</keyword>
<keyword evidence="4" id="KW-0028">Amino-acid biosynthesis</keyword>
<dbReference type="InterPro" id="IPR045186">
    <property type="entry name" value="Indole-3-glycerol_P_synth"/>
</dbReference>
<evidence type="ECO:0000256" key="1">
    <source>
        <dbReference type="ARBA" id="ARBA00001633"/>
    </source>
</evidence>
<sequence>QCLVEVHNELELEKAIQCGADIIGINNRDLHTFDTTLETTERLAPLVPYGKIIVSESGISDKEDVKRVESAGVKAILVGESLVRTPDPGMALKALL</sequence>
<feature type="non-terminal residue" evidence="10">
    <location>
        <position position="1"/>
    </location>
</feature>
<dbReference type="SUPFAM" id="SSF51366">
    <property type="entry name" value="Ribulose-phoshate binding barrel"/>
    <property type="match status" value="1"/>
</dbReference>
<evidence type="ECO:0000256" key="3">
    <source>
        <dbReference type="ARBA" id="ARBA00012362"/>
    </source>
</evidence>
<dbReference type="PANTHER" id="PTHR22854:SF2">
    <property type="entry name" value="INDOLE-3-GLYCEROL-PHOSPHATE SYNTHASE"/>
    <property type="match status" value="1"/>
</dbReference>
<evidence type="ECO:0000256" key="4">
    <source>
        <dbReference type="ARBA" id="ARBA00022605"/>
    </source>
</evidence>
<dbReference type="InterPro" id="IPR011060">
    <property type="entry name" value="RibuloseP-bd_barrel"/>
</dbReference>
<evidence type="ECO:0000256" key="5">
    <source>
        <dbReference type="ARBA" id="ARBA00022793"/>
    </source>
</evidence>
<dbReference type="AlphaFoldDB" id="A0A382P9V9"/>
<evidence type="ECO:0000256" key="2">
    <source>
        <dbReference type="ARBA" id="ARBA00004696"/>
    </source>
</evidence>
<comment type="pathway">
    <text evidence="2">Amino-acid biosynthesis; L-tryptophan biosynthesis; L-tryptophan from chorismate: step 4/5.</text>
</comment>
<dbReference type="UniPathway" id="UPA00035">
    <property type="reaction ID" value="UER00043"/>
</dbReference>
<comment type="catalytic activity">
    <reaction evidence="1">
        <text>1-(2-carboxyphenylamino)-1-deoxy-D-ribulose 5-phosphate + H(+) = (1S,2R)-1-C-(indol-3-yl)glycerol 3-phosphate + CO2 + H2O</text>
        <dbReference type="Rhea" id="RHEA:23476"/>
        <dbReference type="ChEBI" id="CHEBI:15377"/>
        <dbReference type="ChEBI" id="CHEBI:15378"/>
        <dbReference type="ChEBI" id="CHEBI:16526"/>
        <dbReference type="ChEBI" id="CHEBI:58613"/>
        <dbReference type="ChEBI" id="CHEBI:58866"/>
        <dbReference type="EC" id="4.1.1.48"/>
    </reaction>
</comment>
<feature type="domain" description="Indole-3-glycerol phosphate synthase" evidence="9">
    <location>
        <begin position="2"/>
        <end position="95"/>
    </location>
</feature>
<dbReference type="GO" id="GO:0000162">
    <property type="term" value="P:L-tryptophan biosynthetic process"/>
    <property type="evidence" value="ECO:0007669"/>
    <property type="project" value="UniProtKB-UniPathway"/>
</dbReference>
<evidence type="ECO:0000313" key="10">
    <source>
        <dbReference type="EMBL" id="SVC70056.1"/>
    </source>
</evidence>